<reference evidence="1" key="1">
    <citation type="journal article" date="2022" name="bioRxiv">
        <title>Sequencing and chromosome-scale assembly of the giantPleurodeles waltlgenome.</title>
        <authorList>
            <person name="Brown T."/>
            <person name="Elewa A."/>
            <person name="Iarovenko S."/>
            <person name="Subramanian E."/>
            <person name="Araus A.J."/>
            <person name="Petzold A."/>
            <person name="Susuki M."/>
            <person name="Suzuki K.-i.T."/>
            <person name="Hayashi T."/>
            <person name="Toyoda A."/>
            <person name="Oliveira C."/>
            <person name="Osipova E."/>
            <person name="Leigh N.D."/>
            <person name="Simon A."/>
            <person name="Yun M.H."/>
        </authorList>
    </citation>
    <scope>NUCLEOTIDE SEQUENCE</scope>
    <source>
        <strain evidence="1">20211129_DDA</strain>
        <tissue evidence="1">Liver</tissue>
    </source>
</reference>
<organism evidence="1 2">
    <name type="scientific">Pleurodeles waltl</name>
    <name type="common">Iberian ribbed newt</name>
    <dbReference type="NCBI Taxonomy" id="8319"/>
    <lineage>
        <taxon>Eukaryota</taxon>
        <taxon>Metazoa</taxon>
        <taxon>Chordata</taxon>
        <taxon>Craniata</taxon>
        <taxon>Vertebrata</taxon>
        <taxon>Euteleostomi</taxon>
        <taxon>Amphibia</taxon>
        <taxon>Batrachia</taxon>
        <taxon>Caudata</taxon>
        <taxon>Salamandroidea</taxon>
        <taxon>Salamandridae</taxon>
        <taxon>Pleurodelinae</taxon>
        <taxon>Pleurodeles</taxon>
    </lineage>
</organism>
<dbReference type="Proteomes" id="UP001066276">
    <property type="component" value="Chromosome 4_1"/>
</dbReference>
<dbReference type="AlphaFoldDB" id="A0AAV7T0L7"/>
<proteinExistence type="predicted"/>
<comment type="caution">
    <text evidence="1">The sequence shown here is derived from an EMBL/GenBank/DDBJ whole genome shotgun (WGS) entry which is preliminary data.</text>
</comment>
<protein>
    <submittedName>
        <fullName evidence="1">Uncharacterized protein</fullName>
    </submittedName>
</protein>
<dbReference type="EMBL" id="JANPWB010000007">
    <property type="protein sequence ID" value="KAJ1169904.1"/>
    <property type="molecule type" value="Genomic_DNA"/>
</dbReference>
<gene>
    <name evidence="1" type="ORF">NDU88_001792</name>
</gene>
<evidence type="ECO:0000313" key="2">
    <source>
        <dbReference type="Proteomes" id="UP001066276"/>
    </source>
</evidence>
<evidence type="ECO:0000313" key="1">
    <source>
        <dbReference type="EMBL" id="KAJ1169904.1"/>
    </source>
</evidence>
<name>A0AAV7T0L7_PLEWA</name>
<accession>A0AAV7T0L7</accession>
<sequence length="120" mass="12825">MTPIGVCPCEGVCHLSRRVGARQHVLLAPSLSFLCGALTHRAGLMLPLHAAHSVRAGAVYAHLGSPRLQHHSIWTAPCADVCPQEESVGAVRHRTRTGWTLLRKEFTGGAGAHVSKHRSG</sequence>
<keyword evidence="2" id="KW-1185">Reference proteome</keyword>